<protein>
    <submittedName>
        <fullName evidence="1">Uncharacterized protein</fullName>
    </submittedName>
</protein>
<organism evidence="1">
    <name type="scientific">Symploca sp. SIO1C4</name>
    <dbReference type="NCBI Taxonomy" id="2607765"/>
    <lineage>
        <taxon>Bacteria</taxon>
        <taxon>Bacillati</taxon>
        <taxon>Cyanobacteriota</taxon>
        <taxon>Cyanophyceae</taxon>
        <taxon>Coleofasciculales</taxon>
        <taxon>Coleofasciculaceae</taxon>
        <taxon>Symploca</taxon>
    </lineage>
</organism>
<dbReference type="EMBL" id="JAAHFQ010000505">
    <property type="protein sequence ID" value="NER30206.1"/>
    <property type="molecule type" value="Genomic_DNA"/>
</dbReference>
<comment type="caution">
    <text evidence="1">The sequence shown here is derived from an EMBL/GenBank/DDBJ whole genome shotgun (WGS) entry which is preliminary data.</text>
</comment>
<name>A0A6B3N9C3_9CYAN</name>
<accession>A0A6B3N9C3</accession>
<evidence type="ECO:0000313" key="1">
    <source>
        <dbReference type="EMBL" id="NER30206.1"/>
    </source>
</evidence>
<sequence>MKSPGVTLHPTPYNINFSQVAITPLKIQLLHRYPKTHWQVNFVEQTTGRFRFYLSGQKVRFEPTRIRKKPHCIHYVKLLPPS</sequence>
<dbReference type="AlphaFoldDB" id="A0A6B3N9C3"/>
<gene>
    <name evidence="1" type="ORF">F6J89_21930</name>
</gene>
<proteinExistence type="predicted"/>
<reference evidence="1" key="1">
    <citation type="submission" date="2019-11" db="EMBL/GenBank/DDBJ databases">
        <title>Genomic insights into an expanded diversity of filamentous marine cyanobacteria reveals the extraordinary biosynthetic potential of Moorea and Okeania.</title>
        <authorList>
            <person name="Ferreira Leao T."/>
            <person name="Wang M."/>
            <person name="Moss N."/>
            <person name="Da Silva R."/>
            <person name="Sanders J."/>
            <person name="Nurk S."/>
            <person name="Gurevich A."/>
            <person name="Humphrey G."/>
            <person name="Reher R."/>
            <person name="Zhu Q."/>
            <person name="Belda-Ferre P."/>
            <person name="Glukhov E."/>
            <person name="Rex R."/>
            <person name="Dorrestein P.C."/>
            <person name="Knight R."/>
            <person name="Pevzner P."/>
            <person name="Gerwick W.H."/>
            <person name="Gerwick L."/>
        </authorList>
    </citation>
    <scope>NUCLEOTIDE SEQUENCE</scope>
    <source>
        <strain evidence="1">SIO1C4</strain>
    </source>
</reference>